<protein>
    <recommendedName>
        <fullName evidence="7">Iron-sulfur cluster carrier protein</fullName>
    </recommendedName>
</protein>
<dbReference type="OrthoDB" id="9809679at2"/>
<keyword evidence="5 7" id="KW-0411">Iron-sulfur</keyword>
<dbReference type="GO" id="GO:0005524">
    <property type="term" value="F:ATP binding"/>
    <property type="evidence" value="ECO:0007669"/>
    <property type="project" value="UniProtKB-UniRule"/>
</dbReference>
<dbReference type="SUPFAM" id="SSF52540">
    <property type="entry name" value="P-loop containing nucleoside triphosphate hydrolases"/>
    <property type="match status" value="1"/>
</dbReference>
<evidence type="ECO:0000313" key="8">
    <source>
        <dbReference type="EMBL" id="RRJ22529.1"/>
    </source>
</evidence>
<dbReference type="PANTHER" id="PTHR42961">
    <property type="entry name" value="IRON-SULFUR PROTEIN NUBPL"/>
    <property type="match status" value="1"/>
</dbReference>
<dbReference type="NCBIfam" id="NF008669">
    <property type="entry name" value="PRK11670.1"/>
    <property type="match status" value="1"/>
</dbReference>
<evidence type="ECO:0000313" key="9">
    <source>
        <dbReference type="Proteomes" id="UP000276260"/>
    </source>
</evidence>
<sequence>MWFKWFKKSAEQQSSADDMPDALAKALAEFQSSEFPLPLDSFIQQASFDGRQHRLSLTLKFPWASLADELLPVLQQVQPGLTLELQSENTAQPAYRNIKQVILVASGKGGVGKSTTAVNLAVALGLEGAKVGLLDADIYGPSIPTMLGLKEAKAESPDDKHLLPKQAAGIYLQSIGFLVDPQQASVWRGPMASQALLQLLNETLWPDLDYLIVDMPPGTGDIQLTMSQKLPVTGALIVTTPQDVALADAQKAIAMFRSVNIPVLGLVENMSFYQCSHCGEIDDIFGTNGGLELAERYQVPVLGQLPLQKQIRASCDAGTPLVLNPAENGTGFYRAIARQLSFALYWQSQHQQAQQPEIIFTDD</sequence>
<dbReference type="GO" id="GO:0016887">
    <property type="term" value="F:ATP hydrolysis activity"/>
    <property type="evidence" value="ECO:0007669"/>
    <property type="project" value="UniProtKB-UniRule"/>
</dbReference>
<organism evidence="8 9">
    <name type="scientific">Rheinheimera mesophila</name>
    <dbReference type="NCBI Taxonomy" id="1547515"/>
    <lineage>
        <taxon>Bacteria</taxon>
        <taxon>Pseudomonadati</taxon>
        <taxon>Pseudomonadota</taxon>
        <taxon>Gammaproteobacteria</taxon>
        <taxon>Chromatiales</taxon>
        <taxon>Chromatiaceae</taxon>
        <taxon>Rheinheimera</taxon>
    </lineage>
</organism>
<reference evidence="8 9" key="1">
    <citation type="submission" date="2018-11" db="EMBL/GenBank/DDBJ databases">
        <title>Draft genome analysis of Rheinheimera mesophila isolated from an industrial waste site.</title>
        <authorList>
            <person name="Yu Q."/>
            <person name="Qi Y."/>
            <person name="Zhang H."/>
            <person name="Lu Y."/>
            <person name="Pu J."/>
        </authorList>
    </citation>
    <scope>NUCLEOTIDE SEQUENCE [LARGE SCALE GENOMIC DNA]</scope>
    <source>
        <strain evidence="8 9">IITR13</strain>
    </source>
</reference>
<dbReference type="InterPro" id="IPR019591">
    <property type="entry name" value="Mrp/NBP35_ATP-bd"/>
</dbReference>
<dbReference type="GO" id="GO:0046872">
    <property type="term" value="F:metal ion binding"/>
    <property type="evidence" value="ECO:0007669"/>
    <property type="project" value="UniProtKB-KW"/>
</dbReference>
<dbReference type="InterPro" id="IPR027417">
    <property type="entry name" value="P-loop_NTPase"/>
</dbReference>
<accession>A0A3P3QPW5</accession>
<dbReference type="InterPro" id="IPR033756">
    <property type="entry name" value="YlxH/NBP35"/>
</dbReference>
<dbReference type="GO" id="GO:0051539">
    <property type="term" value="F:4 iron, 4 sulfur cluster binding"/>
    <property type="evidence" value="ECO:0007669"/>
    <property type="project" value="TreeGrafter"/>
</dbReference>
<name>A0A3P3QPW5_9GAMM</name>
<keyword evidence="3 7" id="KW-0067">ATP-binding</keyword>
<keyword evidence="2 7" id="KW-0547">Nucleotide-binding</keyword>
<evidence type="ECO:0000256" key="6">
    <source>
        <dbReference type="ARBA" id="ARBA00024036"/>
    </source>
</evidence>
<dbReference type="AlphaFoldDB" id="A0A3P3QPW5"/>
<dbReference type="Proteomes" id="UP000276260">
    <property type="component" value="Unassembled WGS sequence"/>
</dbReference>
<comment type="subunit">
    <text evidence="7">Homodimer.</text>
</comment>
<comment type="caution">
    <text evidence="8">The sequence shown here is derived from an EMBL/GenBank/DDBJ whole genome shotgun (WGS) entry which is preliminary data.</text>
</comment>
<keyword evidence="9" id="KW-1185">Reference proteome</keyword>
<dbReference type="GO" id="GO:0140663">
    <property type="term" value="F:ATP-dependent FeS chaperone activity"/>
    <property type="evidence" value="ECO:0007669"/>
    <property type="project" value="InterPro"/>
</dbReference>
<evidence type="ECO:0000256" key="3">
    <source>
        <dbReference type="ARBA" id="ARBA00022840"/>
    </source>
</evidence>
<dbReference type="Gene3D" id="3.40.50.300">
    <property type="entry name" value="P-loop containing nucleotide triphosphate hydrolases"/>
    <property type="match status" value="1"/>
</dbReference>
<comment type="function">
    <text evidence="7">Binds and transfers iron-sulfur (Fe-S) clusters to target apoproteins. Can hydrolyze ATP.</text>
</comment>
<gene>
    <name evidence="8" type="primary">apbC</name>
    <name evidence="8" type="ORF">EIK76_00135</name>
</gene>
<evidence type="ECO:0000256" key="4">
    <source>
        <dbReference type="ARBA" id="ARBA00023004"/>
    </source>
</evidence>
<dbReference type="GO" id="GO:0005829">
    <property type="term" value="C:cytosol"/>
    <property type="evidence" value="ECO:0007669"/>
    <property type="project" value="TreeGrafter"/>
</dbReference>
<dbReference type="RefSeq" id="WP_106693164.1">
    <property type="nucleotide sequence ID" value="NZ_LAVS01000090.1"/>
</dbReference>
<comment type="similarity">
    <text evidence="6 7">Belongs to the Mrp/NBP35 ATP-binding proteins family.</text>
</comment>
<dbReference type="GO" id="GO:0016226">
    <property type="term" value="P:iron-sulfur cluster assembly"/>
    <property type="evidence" value="ECO:0007669"/>
    <property type="project" value="InterPro"/>
</dbReference>
<dbReference type="Pfam" id="PF10609">
    <property type="entry name" value="ParA"/>
    <property type="match status" value="1"/>
</dbReference>
<dbReference type="PROSITE" id="PS01215">
    <property type="entry name" value="MRP"/>
    <property type="match status" value="1"/>
</dbReference>
<evidence type="ECO:0000256" key="2">
    <source>
        <dbReference type="ARBA" id="ARBA00022741"/>
    </source>
</evidence>
<dbReference type="EMBL" id="RRCF01000001">
    <property type="protein sequence ID" value="RRJ22529.1"/>
    <property type="molecule type" value="Genomic_DNA"/>
</dbReference>
<evidence type="ECO:0000256" key="7">
    <source>
        <dbReference type="HAMAP-Rule" id="MF_02040"/>
    </source>
</evidence>
<keyword evidence="7" id="KW-0378">Hydrolase</keyword>
<keyword evidence="1 7" id="KW-0479">Metal-binding</keyword>
<dbReference type="FunFam" id="3.40.50.300:FF:000418">
    <property type="entry name" value="Iron-sulfur cluster carrier protein"/>
    <property type="match status" value="1"/>
</dbReference>
<evidence type="ECO:0000256" key="1">
    <source>
        <dbReference type="ARBA" id="ARBA00022723"/>
    </source>
</evidence>
<evidence type="ECO:0000256" key="5">
    <source>
        <dbReference type="ARBA" id="ARBA00023014"/>
    </source>
</evidence>
<keyword evidence="4 7" id="KW-0408">Iron</keyword>
<proteinExistence type="inferred from homology"/>
<dbReference type="PANTHER" id="PTHR42961:SF2">
    <property type="entry name" value="IRON-SULFUR PROTEIN NUBPL"/>
    <property type="match status" value="1"/>
</dbReference>
<dbReference type="HAMAP" id="MF_02040">
    <property type="entry name" value="Mrp_NBP35"/>
    <property type="match status" value="1"/>
</dbReference>
<dbReference type="InterPro" id="IPR000808">
    <property type="entry name" value="Mrp-like_CS"/>
</dbReference>
<feature type="binding site" evidence="7">
    <location>
        <begin position="107"/>
        <end position="114"/>
    </location>
    <ligand>
        <name>ATP</name>
        <dbReference type="ChEBI" id="CHEBI:30616"/>
    </ligand>
</feature>
<dbReference type="InterPro" id="IPR044304">
    <property type="entry name" value="NUBPL-like"/>
</dbReference>
<dbReference type="CDD" id="cd02037">
    <property type="entry name" value="Mrp_NBP35"/>
    <property type="match status" value="1"/>
</dbReference>